<proteinExistence type="predicted"/>
<dbReference type="PANTHER" id="PTHR31499">
    <property type="entry name" value="MYB FAMILY TRANSCRIPTION FACTOR PHL11"/>
    <property type="match status" value="1"/>
</dbReference>
<dbReference type="InterPro" id="IPR025756">
    <property type="entry name" value="Myb_CC_LHEQLE"/>
</dbReference>
<accession>A0A9D5BHG0</accession>
<dbReference type="Pfam" id="PF14379">
    <property type="entry name" value="Myb_CC_LHEQLE"/>
    <property type="match status" value="1"/>
</dbReference>
<dbReference type="GO" id="GO:0003700">
    <property type="term" value="F:DNA-binding transcription factor activity"/>
    <property type="evidence" value="ECO:0007669"/>
    <property type="project" value="InterPro"/>
</dbReference>
<dbReference type="Gramene" id="Psat01G0239500-T5">
    <property type="protein sequence ID" value="KAI5443725.1"/>
    <property type="gene ID" value="KIW84_012395"/>
</dbReference>
<reference evidence="2 3" key="1">
    <citation type="journal article" date="2022" name="Nat. Genet.">
        <title>Improved pea reference genome and pan-genome highlight genomic features and evolutionary characteristics.</title>
        <authorList>
            <person name="Yang T."/>
            <person name="Liu R."/>
            <person name="Luo Y."/>
            <person name="Hu S."/>
            <person name="Wang D."/>
            <person name="Wang C."/>
            <person name="Pandey M.K."/>
            <person name="Ge S."/>
            <person name="Xu Q."/>
            <person name="Li N."/>
            <person name="Li G."/>
            <person name="Huang Y."/>
            <person name="Saxena R.K."/>
            <person name="Ji Y."/>
            <person name="Li M."/>
            <person name="Yan X."/>
            <person name="He Y."/>
            <person name="Liu Y."/>
            <person name="Wang X."/>
            <person name="Xiang C."/>
            <person name="Varshney R.K."/>
            <person name="Ding H."/>
            <person name="Gao S."/>
            <person name="Zong X."/>
        </authorList>
    </citation>
    <scope>NUCLEOTIDE SEQUENCE [LARGE SCALE GENOMIC DNA]</scope>
    <source>
        <strain evidence="2 3">cv. Zhongwan 6</strain>
    </source>
</reference>
<keyword evidence="3" id="KW-1185">Reference proteome</keyword>
<name>A0A9D5BHG0_PEA</name>
<comment type="caution">
    <text evidence="2">The sequence shown here is derived from an EMBL/GenBank/DDBJ whole genome shotgun (WGS) entry which is preliminary data.</text>
</comment>
<evidence type="ECO:0000313" key="2">
    <source>
        <dbReference type="EMBL" id="KAI5443725.1"/>
    </source>
</evidence>
<dbReference type="PANTHER" id="PTHR31499:SF48">
    <property type="entry name" value="MYB-LIKE TRANSCRIPTION FACTOR FAMILY PROTEIN"/>
    <property type="match status" value="1"/>
</dbReference>
<dbReference type="EMBL" id="JAMSHJ010000001">
    <property type="protein sequence ID" value="KAI5443725.1"/>
    <property type="molecule type" value="Genomic_DNA"/>
</dbReference>
<evidence type="ECO:0000313" key="3">
    <source>
        <dbReference type="Proteomes" id="UP001058974"/>
    </source>
</evidence>
<dbReference type="AlphaFoldDB" id="A0A9D5BHG0"/>
<sequence>MQIEVQRRLHEQLEVQRHLQLRIEAQGMYLHSVLEKAKETLGKQNLGTMGLDDAKVQLSELASRVSTESLDSKFSEIKELNMSWPQQKQEVEAIDYSMGSFLTNSEDSQRDQEMHNKDMNLRAYNDTFCEEVKENTKFFSSSNDKVLKGRIHEEELYMRRSMSKENLKGEEWKRRKSSETSGMQLKLNSEKISQDYRLANFEVKLDLNSHDNNDASSHCQKFDLNGFSWNC</sequence>
<gene>
    <name evidence="2" type="ORF">KIW84_012395</name>
</gene>
<protein>
    <recommendedName>
        <fullName evidence="1">MYB-CC type transcription factor LHEQLE-containing domain-containing protein</fullName>
    </recommendedName>
</protein>
<feature type="domain" description="MYB-CC type transcription factor LHEQLE-containing" evidence="1">
    <location>
        <begin position="1"/>
        <end position="39"/>
    </location>
</feature>
<organism evidence="2 3">
    <name type="scientific">Pisum sativum</name>
    <name type="common">Garden pea</name>
    <name type="synonym">Lathyrus oleraceus</name>
    <dbReference type="NCBI Taxonomy" id="3888"/>
    <lineage>
        <taxon>Eukaryota</taxon>
        <taxon>Viridiplantae</taxon>
        <taxon>Streptophyta</taxon>
        <taxon>Embryophyta</taxon>
        <taxon>Tracheophyta</taxon>
        <taxon>Spermatophyta</taxon>
        <taxon>Magnoliopsida</taxon>
        <taxon>eudicotyledons</taxon>
        <taxon>Gunneridae</taxon>
        <taxon>Pentapetalae</taxon>
        <taxon>rosids</taxon>
        <taxon>fabids</taxon>
        <taxon>Fabales</taxon>
        <taxon>Fabaceae</taxon>
        <taxon>Papilionoideae</taxon>
        <taxon>50 kb inversion clade</taxon>
        <taxon>NPAAA clade</taxon>
        <taxon>Hologalegina</taxon>
        <taxon>IRL clade</taxon>
        <taxon>Fabeae</taxon>
        <taxon>Lathyrus</taxon>
    </lineage>
</organism>
<evidence type="ECO:0000259" key="1">
    <source>
        <dbReference type="Pfam" id="PF14379"/>
    </source>
</evidence>
<dbReference type="Proteomes" id="UP001058974">
    <property type="component" value="Chromosome 1"/>
</dbReference>
<dbReference type="InterPro" id="IPR046955">
    <property type="entry name" value="PHR1-like"/>
</dbReference>